<dbReference type="AlphaFoldDB" id="G9EMW8"/>
<sequence>MTAYQNFQTDFPTLARAYVRQLNTELEGLKVSVDRDVSRINLLYLQGK</sequence>
<gene>
    <name evidence="1" type="ORF">LDG_6588</name>
</gene>
<protein>
    <submittedName>
        <fullName evidence="1">Uncharacterized protein</fullName>
    </submittedName>
</protein>
<evidence type="ECO:0000313" key="1">
    <source>
        <dbReference type="EMBL" id="EHL31410.1"/>
    </source>
</evidence>
<name>G9EMW8_9GAMM</name>
<reference evidence="1 2" key="1">
    <citation type="journal article" date="2011" name="BMC Genomics">
        <title>Insight into cross-talk between intra-amoebal pathogens.</title>
        <authorList>
            <person name="Gimenez G."/>
            <person name="Bertelli C."/>
            <person name="Moliner C."/>
            <person name="Robert C."/>
            <person name="Raoult D."/>
            <person name="Fournier P.E."/>
            <person name="Greub G."/>
        </authorList>
    </citation>
    <scope>NUCLEOTIDE SEQUENCE [LARGE SCALE GENOMIC DNA]</scope>
    <source>
        <strain evidence="1 2">LLAP12</strain>
    </source>
</reference>
<dbReference type="STRING" id="658187.LDG_6588"/>
<evidence type="ECO:0000313" key="2">
    <source>
        <dbReference type="Proteomes" id="UP000002770"/>
    </source>
</evidence>
<keyword evidence="2" id="KW-1185">Reference proteome</keyword>
<accession>G9EMW8</accession>
<dbReference type="HOGENOM" id="CLU_3154336_0_0_6"/>
<proteinExistence type="predicted"/>
<dbReference type="InParanoid" id="G9EMW8"/>
<organism evidence="1 2">
    <name type="scientific">Legionella drancourtii LLAP12</name>
    <dbReference type="NCBI Taxonomy" id="658187"/>
    <lineage>
        <taxon>Bacteria</taxon>
        <taxon>Pseudomonadati</taxon>
        <taxon>Pseudomonadota</taxon>
        <taxon>Gammaproteobacteria</taxon>
        <taxon>Legionellales</taxon>
        <taxon>Legionellaceae</taxon>
        <taxon>Legionella</taxon>
    </lineage>
</organism>
<dbReference type="Proteomes" id="UP000002770">
    <property type="component" value="Unassembled WGS sequence"/>
</dbReference>
<dbReference type="EMBL" id="JH413815">
    <property type="protein sequence ID" value="EHL31410.1"/>
    <property type="molecule type" value="Genomic_DNA"/>
</dbReference>